<organism evidence="2 3">
    <name type="scientific">Bacillus thuringiensis</name>
    <dbReference type="NCBI Taxonomy" id="1428"/>
    <lineage>
        <taxon>Bacteria</taxon>
        <taxon>Bacillati</taxon>
        <taxon>Bacillota</taxon>
        <taxon>Bacilli</taxon>
        <taxon>Bacillales</taxon>
        <taxon>Bacillaceae</taxon>
        <taxon>Bacillus</taxon>
        <taxon>Bacillus cereus group</taxon>
    </lineage>
</organism>
<dbReference type="InterPro" id="IPR056944">
    <property type="entry name" value="Tubby_C-like"/>
</dbReference>
<reference evidence="2 3" key="1">
    <citation type="submission" date="2016-04" db="EMBL/GenBank/DDBJ databases">
        <title>High quality genome of the nematocidal Bacillus thuringiensis MYBT18246.</title>
        <authorList>
            <person name="Hollensteiner J."/>
            <person name="Poehlein A."/>
            <person name="Sproeer C."/>
            <person name="Bunk B."/>
            <person name="Rosenstiel P."/>
            <person name="Schulenburg H."/>
            <person name="Liesegang H."/>
        </authorList>
    </citation>
    <scope>NUCLEOTIDE SEQUENCE [LARGE SCALE GENOMIC DNA]</scope>
    <source>
        <strain evidence="2 3">MYBT18246</strain>
        <plasmid evidence="2 3">p142098</plasmid>
    </source>
</reference>
<sequence>MQKYTYSPPKIKDSTKLVDVIDQHGNVVCRFKRNYKNILTRMTTYVWSIDWNVQIDVYSNDRNIVYQCIKNTKWLGKPTYKVINCLTSEEYEVSYISWQKVAPEFRIINNFNEYIVKKEIMDWVKVYYQGKEVARWKMKTTELFKTYLEIEENCPIQEPEFFVCLFQNIFFVGD</sequence>
<evidence type="ECO:0000313" key="3">
    <source>
        <dbReference type="Proteomes" id="UP000092743"/>
    </source>
</evidence>
<accession>A0A9W3X3Y4</accession>
<dbReference type="AlphaFoldDB" id="A0A9W3X3Y4"/>
<evidence type="ECO:0000259" key="1">
    <source>
        <dbReference type="Pfam" id="PF23728"/>
    </source>
</evidence>
<name>A0A9W3X3Y4_BACTU</name>
<protein>
    <recommendedName>
        <fullName evidence="1">Tubby C-terminal domain-containing protein</fullName>
    </recommendedName>
</protein>
<feature type="domain" description="Tubby C-terminal" evidence="1">
    <location>
        <begin position="4"/>
        <end position="172"/>
    </location>
</feature>
<dbReference type="RefSeq" id="WP_065486353.1">
    <property type="nucleotide sequence ID" value="NZ_CP015352.1"/>
</dbReference>
<gene>
    <name evidence="2" type="ORF">BT246_65200</name>
</gene>
<keyword evidence="2" id="KW-0614">Plasmid</keyword>
<dbReference type="Pfam" id="PF23728">
    <property type="entry name" value="Tubby_C_like"/>
    <property type="match status" value="1"/>
</dbReference>
<geneLocation type="plasmid" evidence="2 3">
    <name>p142098</name>
</geneLocation>
<dbReference type="EMBL" id="CP015352">
    <property type="protein sequence ID" value="ANS51812.1"/>
    <property type="molecule type" value="Genomic_DNA"/>
</dbReference>
<proteinExistence type="predicted"/>
<dbReference type="Proteomes" id="UP000092743">
    <property type="component" value="Plasmid p142098"/>
</dbReference>
<evidence type="ECO:0000313" key="2">
    <source>
        <dbReference type="EMBL" id="ANS51812.1"/>
    </source>
</evidence>